<dbReference type="InterPro" id="IPR015856">
    <property type="entry name" value="ABC_transpr_CbiO/EcfA_su"/>
</dbReference>
<evidence type="ECO:0000256" key="3">
    <source>
        <dbReference type="ARBA" id="ARBA00022448"/>
    </source>
</evidence>
<keyword evidence="4" id="KW-1003">Cell membrane</keyword>
<keyword evidence="5" id="KW-0547">Nucleotide-binding</keyword>
<sequence>MSLVEVKNVSFTYPNGFVAVDGVSFKLEKGENIAIVGQNGAGKTTTVKMLNGLTKPTSGDIIVDGKNTKEYTTAQIARTVGYVFQNPDDQIFNNTVYKEIEYGLKRMKLPKEERERRIMDAAVLTGMDKFLDQNPYDFPLSVRKFVTIASVIASGCEVLIFDEPTAGQDLDGLERLSRLIRELTARGKALITITHDMEFVAENFERLIIMCNKKIVADGRTDEVFYYKDIMEEAKLKQPCVVEVSDRIGAGKLGLDLEAVARFIKENRRNAAPSAQN</sequence>
<comment type="similarity">
    <text evidence="2">Belongs to the ABC transporter superfamily.</text>
</comment>
<keyword evidence="11" id="KW-1185">Reference proteome</keyword>
<evidence type="ECO:0000256" key="4">
    <source>
        <dbReference type="ARBA" id="ARBA00022475"/>
    </source>
</evidence>
<dbReference type="PANTHER" id="PTHR43553">
    <property type="entry name" value="HEAVY METAL TRANSPORTER"/>
    <property type="match status" value="1"/>
</dbReference>
<keyword evidence="7" id="KW-1278">Translocase</keyword>
<dbReference type="GeneID" id="93276684"/>
<gene>
    <name evidence="10" type="ORF">SAMN05216313_106112</name>
</gene>
<dbReference type="PROSITE" id="PS50893">
    <property type="entry name" value="ABC_TRANSPORTER_2"/>
    <property type="match status" value="1"/>
</dbReference>
<dbReference type="Proteomes" id="UP000198508">
    <property type="component" value="Unassembled WGS sequence"/>
</dbReference>
<proteinExistence type="inferred from homology"/>
<protein>
    <submittedName>
        <fullName evidence="10">Energy-coupling factor transport system ATP-binding protein</fullName>
    </submittedName>
</protein>
<evidence type="ECO:0000313" key="10">
    <source>
        <dbReference type="EMBL" id="SET44134.1"/>
    </source>
</evidence>
<evidence type="ECO:0000256" key="1">
    <source>
        <dbReference type="ARBA" id="ARBA00004202"/>
    </source>
</evidence>
<dbReference type="SMART" id="SM00382">
    <property type="entry name" value="AAA"/>
    <property type="match status" value="1"/>
</dbReference>
<dbReference type="InterPro" id="IPR050095">
    <property type="entry name" value="ECF_ABC_transporter_ATP-bd"/>
</dbReference>
<comment type="subcellular location">
    <subcellularLocation>
        <location evidence="1">Cell membrane</location>
        <topology evidence="1">Peripheral membrane protein</topology>
    </subcellularLocation>
</comment>
<evidence type="ECO:0000313" key="11">
    <source>
        <dbReference type="Proteomes" id="UP000198508"/>
    </source>
</evidence>
<dbReference type="EMBL" id="FOIM01000006">
    <property type="protein sequence ID" value="SET44134.1"/>
    <property type="molecule type" value="Genomic_DNA"/>
</dbReference>
<evidence type="ECO:0000256" key="8">
    <source>
        <dbReference type="ARBA" id="ARBA00023136"/>
    </source>
</evidence>
<dbReference type="CDD" id="cd03225">
    <property type="entry name" value="ABC_cobalt_CbiO_domain1"/>
    <property type="match status" value="1"/>
</dbReference>
<dbReference type="Gene3D" id="3.40.50.300">
    <property type="entry name" value="P-loop containing nucleotide triphosphate hydrolases"/>
    <property type="match status" value="1"/>
</dbReference>
<reference evidence="11" key="1">
    <citation type="submission" date="2016-10" db="EMBL/GenBank/DDBJ databases">
        <authorList>
            <person name="Varghese N."/>
            <person name="Submissions S."/>
        </authorList>
    </citation>
    <scope>NUCLEOTIDE SEQUENCE [LARGE SCALE GENOMIC DNA]</scope>
    <source>
        <strain evidence="11">NLAE-zl-G277</strain>
    </source>
</reference>
<dbReference type="GO" id="GO:0005524">
    <property type="term" value="F:ATP binding"/>
    <property type="evidence" value="ECO:0007669"/>
    <property type="project" value="UniProtKB-KW"/>
</dbReference>
<evidence type="ECO:0000256" key="5">
    <source>
        <dbReference type="ARBA" id="ARBA00022741"/>
    </source>
</evidence>
<dbReference type="SUPFAM" id="SSF52540">
    <property type="entry name" value="P-loop containing nucleoside triphosphate hydrolases"/>
    <property type="match status" value="1"/>
</dbReference>
<name>A0A1I0EGE1_9FIRM</name>
<dbReference type="GO" id="GO:0042626">
    <property type="term" value="F:ATPase-coupled transmembrane transporter activity"/>
    <property type="evidence" value="ECO:0007669"/>
    <property type="project" value="TreeGrafter"/>
</dbReference>
<dbReference type="STRING" id="460384.SAMN05216313_106112"/>
<organism evidence="10 11">
    <name type="scientific">Enterocloster lavalensis</name>
    <dbReference type="NCBI Taxonomy" id="460384"/>
    <lineage>
        <taxon>Bacteria</taxon>
        <taxon>Bacillati</taxon>
        <taxon>Bacillota</taxon>
        <taxon>Clostridia</taxon>
        <taxon>Lachnospirales</taxon>
        <taxon>Lachnospiraceae</taxon>
        <taxon>Enterocloster</taxon>
    </lineage>
</organism>
<dbReference type="InterPro" id="IPR003593">
    <property type="entry name" value="AAA+_ATPase"/>
</dbReference>
<keyword evidence="3" id="KW-0813">Transport</keyword>
<keyword evidence="8" id="KW-0472">Membrane</keyword>
<evidence type="ECO:0000256" key="2">
    <source>
        <dbReference type="ARBA" id="ARBA00005417"/>
    </source>
</evidence>
<dbReference type="GO" id="GO:0043190">
    <property type="term" value="C:ATP-binding cassette (ABC) transporter complex"/>
    <property type="evidence" value="ECO:0007669"/>
    <property type="project" value="TreeGrafter"/>
</dbReference>
<dbReference type="PANTHER" id="PTHR43553:SF24">
    <property type="entry name" value="ENERGY-COUPLING FACTOR TRANSPORTER ATP-BINDING PROTEIN ECFA1"/>
    <property type="match status" value="1"/>
</dbReference>
<evidence type="ECO:0000256" key="7">
    <source>
        <dbReference type="ARBA" id="ARBA00022967"/>
    </source>
</evidence>
<dbReference type="GO" id="GO:0016887">
    <property type="term" value="F:ATP hydrolysis activity"/>
    <property type="evidence" value="ECO:0007669"/>
    <property type="project" value="InterPro"/>
</dbReference>
<dbReference type="AlphaFoldDB" id="A0A1I0EGE1"/>
<dbReference type="Pfam" id="PF00005">
    <property type="entry name" value="ABC_tran"/>
    <property type="match status" value="1"/>
</dbReference>
<evidence type="ECO:0000256" key="6">
    <source>
        <dbReference type="ARBA" id="ARBA00022840"/>
    </source>
</evidence>
<dbReference type="InterPro" id="IPR003439">
    <property type="entry name" value="ABC_transporter-like_ATP-bd"/>
</dbReference>
<keyword evidence="6 10" id="KW-0067">ATP-binding</keyword>
<accession>A0A1I0EGE1</accession>
<dbReference type="RefSeq" id="WP_092362159.1">
    <property type="nucleotide sequence ID" value="NZ_CABJCG010000014.1"/>
</dbReference>
<dbReference type="FunFam" id="3.40.50.300:FF:000224">
    <property type="entry name" value="Energy-coupling factor transporter ATP-binding protein EcfA"/>
    <property type="match status" value="1"/>
</dbReference>
<evidence type="ECO:0000259" key="9">
    <source>
        <dbReference type="PROSITE" id="PS50893"/>
    </source>
</evidence>
<feature type="domain" description="ABC transporter" evidence="9">
    <location>
        <begin position="4"/>
        <end position="237"/>
    </location>
</feature>
<dbReference type="InterPro" id="IPR027417">
    <property type="entry name" value="P-loop_NTPase"/>
</dbReference>